<keyword evidence="3" id="KW-1185">Reference proteome</keyword>
<feature type="chain" id="PRO_5040366358" description="Lytic polysaccharide monooxygenase" evidence="1">
    <location>
        <begin position="21"/>
        <end position="391"/>
    </location>
</feature>
<dbReference type="Proteomes" id="UP000756921">
    <property type="component" value="Unassembled WGS sequence"/>
</dbReference>
<keyword evidence="1" id="KW-0732">Signal</keyword>
<reference evidence="2" key="1">
    <citation type="journal article" date="2020" name="Mol. Plant Microbe Interact.">
        <title>Genome Sequence of the Biocontrol Agent Coniothyrium minitans strain Conio (IMI 134523).</title>
        <authorList>
            <person name="Patel D."/>
            <person name="Shittu T.A."/>
            <person name="Baroncelli R."/>
            <person name="Muthumeenakshi S."/>
            <person name="Osborne T.H."/>
            <person name="Janganan T.K."/>
            <person name="Sreenivasaprasad S."/>
        </authorList>
    </citation>
    <scope>NUCLEOTIDE SEQUENCE</scope>
    <source>
        <strain evidence="2">Conio</strain>
    </source>
</reference>
<evidence type="ECO:0000313" key="3">
    <source>
        <dbReference type="Proteomes" id="UP000756921"/>
    </source>
</evidence>
<protein>
    <recommendedName>
        <fullName evidence="4">Lytic polysaccharide monooxygenase</fullName>
    </recommendedName>
</protein>
<gene>
    <name evidence="2" type="ORF">PMIN01_13430</name>
</gene>
<evidence type="ECO:0008006" key="4">
    <source>
        <dbReference type="Google" id="ProtNLM"/>
    </source>
</evidence>
<evidence type="ECO:0000313" key="2">
    <source>
        <dbReference type="EMBL" id="KAF9728602.1"/>
    </source>
</evidence>
<proteinExistence type="predicted"/>
<dbReference type="EMBL" id="WJXW01000019">
    <property type="protein sequence ID" value="KAF9728602.1"/>
    <property type="molecule type" value="Genomic_DNA"/>
</dbReference>
<organism evidence="2 3">
    <name type="scientific">Paraphaeosphaeria minitans</name>
    <dbReference type="NCBI Taxonomy" id="565426"/>
    <lineage>
        <taxon>Eukaryota</taxon>
        <taxon>Fungi</taxon>
        <taxon>Dikarya</taxon>
        <taxon>Ascomycota</taxon>
        <taxon>Pezizomycotina</taxon>
        <taxon>Dothideomycetes</taxon>
        <taxon>Pleosporomycetidae</taxon>
        <taxon>Pleosporales</taxon>
        <taxon>Massarineae</taxon>
        <taxon>Didymosphaeriaceae</taxon>
        <taxon>Paraphaeosphaeria</taxon>
    </lineage>
</organism>
<dbReference type="Gene3D" id="2.70.50.70">
    <property type="match status" value="1"/>
</dbReference>
<dbReference type="PANTHER" id="PTHR36182:SF2">
    <property type="entry name" value="LYTIC POLYSACCHARIDE MONOOXYGENASE"/>
    <property type="match status" value="1"/>
</dbReference>
<comment type="caution">
    <text evidence="2">The sequence shown here is derived from an EMBL/GenBank/DDBJ whole genome shotgun (WGS) entry which is preliminary data.</text>
</comment>
<dbReference type="OrthoDB" id="2342176at2759"/>
<dbReference type="AlphaFoldDB" id="A0A9P6KJB6"/>
<feature type="signal peptide" evidence="1">
    <location>
        <begin position="1"/>
        <end position="20"/>
    </location>
</feature>
<name>A0A9P6KJB6_9PLEO</name>
<evidence type="ECO:0000256" key="1">
    <source>
        <dbReference type="SAM" id="SignalP"/>
    </source>
</evidence>
<sequence length="391" mass="41129">MLIRIASFAFVFAILSSSAAHMILENPVPYGQSTLNNSPLDDSGLDFPCKLRAGVYDLTQMNYWTAGEAQTVSFLGSAVHGGGSCQFSVTNDLQPTKASQWKVVHSVVGGCPASAEGNLAGGSTGHGAATSDVTLPKGLPSGRYTFAWTWFNREGDREMYMNCAPISVGGGGNDTTFLEKLPDMFVANLPRRACSTVEGFDYAFPDPGDSVTTDMQAKIATMLDGPACASVTALGVGSGTMRPAEGPSLSLQHHSGETATLNQILRASADPTQSTSTTNVEDVVLMGTSTVEPQMHVAQLAPTSAHKAGALASTTPVAPVASSPTCMPCGSEDDILCIDEHRFGICNQGCALPQPLAAGTVCLDGRILRDVLDDCHHNIDHWSVLDRRDFI</sequence>
<accession>A0A9P6KJB6</accession>
<dbReference type="PANTHER" id="PTHR36182">
    <property type="entry name" value="PROTEIN, PUTATIVE (AFU_ORTHOLOGUE AFUA_6G10930)-RELATED"/>
    <property type="match status" value="1"/>
</dbReference>